<dbReference type="PROSITE" id="PS51645">
    <property type="entry name" value="PHR_CRY_ALPHA_BETA"/>
    <property type="match status" value="1"/>
</dbReference>
<keyword evidence="7" id="KW-0456">Lyase</keyword>
<sequence length="479" mass="53683">MTSKGKAGILWLARDLRLSDNPALRAAIDDGPLLAVFVIDGQVERQGAASRWRLQRGLCSLDAELRRRTRGSGLLVLRGEAEQVLPDLVRLTGAKSVHQSDWPAPGMRDAQDRVRNALTPLGARLILHPGFLLTHPGNVRTAQGGVYRVYTPFARALRAVGVDRPAAAAPEAIVAFSKPPSGLALAELQLAPDMHGGAEVLERFALPAGEAAAFARLDEFLDHATSYDADRDRPDLDATSGLSEHLALGEISPRTVWAMARDRMEREASKADGIGKFLSELIWREFAWHLFIDFPQMDRSPWRSEWSAFPWRRSNTSLERWTRAETGIALVDAGMREMRVTGRMHNRVRMVVASYLTKHLLTDWRLGMSHFAESLTDWDPASNAMNWQWVAGCGPDASPFFRIFNPEKQATQYDPQGSYRRRWLAGWMGKPTDEAMAYFDSLPSSWQVSRDWRERGGLDEARKQALAAFEEFKEGAPRR</sequence>
<dbReference type="Proteomes" id="UP001269144">
    <property type="component" value="Unassembled WGS sequence"/>
</dbReference>
<dbReference type="InterPro" id="IPR006050">
    <property type="entry name" value="DNA_photolyase_N"/>
</dbReference>
<organism evidence="7 8">
    <name type="scientific">Paracoccus aurantius</name>
    <dbReference type="NCBI Taxonomy" id="3073814"/>
    <lineage>
        <taxon>Bacteria</taxon>
        <taxon>Pseudomonadati</taxon>
        <taxon>Pseudomonadota</taxon>
        <taxon>Alphaproteobacteria</taxon>
        <taxon>Rhodobacterales</taxon>
        <taxon>Paracoccaceae</taxon>
        <taxon>Paracoccus</taxon>
    </lineage>
</organism>
<evidence type="ECO:0000256" key="4">
    <source>
        <dbReference type="ARBA" id="ARBA00022827"/>
    </source>
</evidence>
<dbReference type="Pfam" id="PF00875">
    <property type="entry name" value="DNA_photolyase"/>
    <property type="match status" value="1"/>
</dbReference>
<comment type="caution">
    <text evidence="7">The sequence shown here is derived from an EMBL/GenBank/DDBJ whole genome shotgun (WGS) entry which is preliminary data.</text>
</comment>
<dbReference type="Gene3D" id="1.25.40.80">
    <property type="match status" value="1"/>
</dbReference>
<dbReference type="InterPro" id="IPR002081">
    <property type="entry name" value="Cryptochrome/DNA_photolyase_1"/>
</dbReference>
<evidence type="ECO:0000256" key="3">
    <source>
        <dbReference type="ARBA" id="ARBA00022630"/>
    </source>
</evidence>
<dbReference type="PRINTS" id="PR00147">
    <property type="entry name" value="DNAPHOTLYASE"/>
</dbReference>
<dbReference type="InterPro" id="IPR014729">
    <property type="entry name" value="Rossmann-like_a/b/a_fold"/>
</dbReference>
<dbReference type="InterPro" id="IPR005101">
    <property type="entry name" value="Cryptochr/Photolyase_FAD-bd"/>
</dbReference>
<evidence type="ECO:0000256" key="5">
    <source>
        <dbReference type="RuleBase" id="RU004182"/>
    </source>
</evidence>
<comment type="cofactor">
    <cofactor evidence="2">
        <name>FAD</name>
        <dbReference type="ChEBI" id="CHEBI:57692"/>
    </cofactor>
</comment>
<reference evidence="8" key="1">
    <citation type="submission" date="2023-07" db="EMBL/GenBank/DDBJ databases">
        <title>Paracoccus sp. MBLB3053 whole genome sequence.</title>
        <authorList>
            <person name="Hwang C.Y."/>
            <person name="Cho E.-S."/>
            <person name="Seo M.-J."/>
        </authorList>
    </citation>
    <scope>NUCLEOTIDE SEQUENCE [LARGE SCALE GENOMIC DNA]</scope>
    <source>
        <strain evidence="8">MBLB3053</strain>
    </source>
</reference>
<gene>
    <name evidence="7" type="ORF">RGQ15_15735</name>
</gene>
<name>A0ABU2HVD7_9RHOB</name>
<comment type="cofactor">
    <cofactor evidence="1">
        <name>(6R)-5,10-methylene-5,6,7,8-tetrahydrofolate</name>
        <dbReference type="ChEBI" id="CHEBI:15636"/>
    </cofactor>
</comment>
<dbReference type="PANTHER" id="PTHR11455">
    <property type="entry name" value="CRYPTOCHROME"/>
    <property type="match status" value="1"/>
</dbReference>
<feature type="domain" description="Photolyase/cryptochrome alpha/beta" evidence="6">
    <location>
        <begin position="6"/>
        <end position="133"/>
    </location>
</feature>
<comment type="similarity">
    <text evidence="5">Belongs to the DNA photolyase family.</text>
</comment>
<evidence type="ECO:0000313" key="7">
    <source>
        <dbReference type="EMBL" id="MDS9469017.1"/>
    </source>
</evidence>
<accession>A0ABU2HVD7</accession>
<proteinExistence type="inferred from homology"/>
<dbReference type="GO" id="GO:0003904">
    <property type="term" value="F:deoxyribodipyrimidine photo-lyase activity"/>
    <property type="evidence" value="ECO:0007669"/>
    <property type="project" value="UniProtKB-EC"/>
</dbReference>
<dbReference type="Gene3D" id="3.40.50.620">
    <property type="entry name" value="HUPs"/>
    <property type="match status" value="1"/>
</dbReference>
<dbReference type="InterPro" id="IPR036155">
    <property type="entry name" value="Crypto/Photolyase_N_sf"/>
</dbReference>
<evidence type="ECO:0000256" key="2">
    <source>
        <dbReference type="ARBA" id="ARBA00001974"/>
    </source>
</evidence>
<dbReference type="SUPFAM" id="SSF52425">
    <property type="entry name" value="Cryptochrome/photolyase, N-terminal domain"/>
    <property type="match status" value="1"/>
</dbReference>
<evidence type="ECO:0000256" key="1">
    <source>
        <dbReference type="ARBA" id="ARBA00001932"/>
    </source>
</evidence>
<dbReference type="RefSeq" id="WP_311161515.1">
    <property type="nucleotide sequence ID" value="NZ_JAVQLW010000002.1"/>
</dbReference>
<dbReference type="SUPFAM" id="SSF48173">
    <property type="entry name" value="Cryptochrome/photolyase FAD-binding domain"/>
    <property type="match status" value="1"/>
</dbReference>
<keyword evidence="3 5" id="KW-0285">Flavoprotein</keyword>
<keyword evidence="8" id="KW-1185">Reference proteome</keyword>
<keyword evidence="5" id="KW-0157">Chromophore</keyword>
<dbReference type="PANTHER" id="PTHR11455:SF9">
    <property type="entry name" value="CRYPTOCHROME CIRCADIAN CLOCK 5 ISOFORM X1"/>
    <property type="match status" value="1"/>
</dbReference>
<dbReference type="EMBL" id="JAVQLW010000002">
    <property type="protein sequence ID" value="MDS9469017.1"/>
    <property type="molecule type" value="Genomic_DNA"/>
</dbReference>
<dbReference type="Gene3D" id="1.10.579.10">
    <property type="entry name" value="DNA Cyclobutane Dipyrimidine Photolyase, subunit A, domain 3"/>
    <property type="match status" value="1"/>
</dbReference>
<keyword evidence="4 5" id="KW-0274">FAD</keyword>
<protein>
    <submittedName>
        <fullName evidence="7">Deoxyribodipyrimidine photo-lyase</fullName>
        <ecNumber evidence="7">4.1.99.3</ecNumber>
    </submittedName>
</protein>
<evidence type="ECO:0000259" key="6">
    <source>
        <dbReference type="PROSITE" id="PS51645"/>
    </source>
</evidence>
<evidence type="ECO:0000313" key="8">
    <source>
        <dbReference type="Proteomes" id="UP001269144"/>
    </source>
</evidence>
<dbReference type="Pfam" id="PF03441">
    <property type="entry name" value="FAD_binding_7"/>
    <property type="match status" value="1"/>
</dbReference>
<dbReference type="EC" id="4.1.99.3" evidence="7"/>
<dbReference type="InterPro" id="IPR036134">
    <property type="entry name" value="Crypto/Photolyase_FAD-like_sf"/>
</dbReference>